<reference evidence="2" key="2">
    <citation type="submission" date="2015-06" db="UniProtKB">
        <authorList>
            <consortium name="EnsemblPlants"/>
        </authorList>
    </citation>
    <scope>IDENTIFICATION</scope>
    <source>
        <strain evidence="2">DM1-3 516 R44</strain>
    </source>
</reference>
<feature type="domain" description="Putative plant transposon protein" evidence="1">
    <location>
        <begin position="5"/>
        <end position="118"/>
    </location>
</feature>
<reference evidence="3" key="1">
    <citation type="journal article" date="2011" name="Nature">
        <title>Genome sequence and analysis of the tuber crop potato.</title>
        <authorList>
            <consortium name="The Potato Genome Sequencing Consortium"/>
        </authorList>
    </citation>
    <scope>NUCLEOTIDE SEQUENCE [LARGE SCALE GENOMIC DNA]</scope>
    <source>
        <strain evidence="3">cv. DM1-3 516 R44</strain>
    </source>
</reference>
<dbReference type="AlphaFoldDB" id="M1DMH6"/>
<keyword evidence="3" id="KW-1185">Reference proteome</keyword>
<dbReference type="Pfam" id="PF20167">
    <property type="entry name" value="Transposase_32"/>
    <property type="match status" value="1"/>
</dbReference>
<dbReference type="HOGENOM" id="CLU_1491537_0_0_1"/>
<dbReference type="EnsemblPlants" id="PGSC0003DMT400091392">
    <property type="protein sequence ID" value="PGSC0003DMT400091392"/>
    <property type="gene ID" value="PGSC0003DMG400040963"/>
</dbReference>
<dbReference type="Proteomes" id="UP000011115">
    <property type="component" value="Unassembled WGS sequence"/>
</dbReference>
<dbReference type="InParanoid" id="M1DMH6"/>
<organism evidence="2 3">
    <name type="scientific">Solanum tuberosum</name>
    <name type="common">Potato</name>
    <dbReference type="NCBI Taxonomy" id="4113"/>
    <lineage>
        <taxon>Eukaryota</taxon>
        <taxon>Viridiplantae</taxon>
        <taxon>Streptophyta</taxon>
        <taxon>Embryophyta</taxon>
        <taxon>Tracheophyta</taxon>
        <taxon>Spermatophyta</taxon>
        <taxon>Magnoliopsida</taxon>
        <taxon>eudicotyledons</taxon>
        <taxon>Gunneridae</taxon>
        <taxon>Pentapetalae</taxon>
        <taxon>asterids</taxon>
        <taxon>lamiids</taxon>
        <taxon>Solanales</taxon>
        <taxon>Solanaceae</taxon>
        <taxon>Solanoideae</taxon>
        <taxon>Solaneae</taxon>
        <taxon>Solanum</taxon>
    </lineage>
</organism>
<dbReference type="PANTHER" id="PTHR33180:SF31">
    <property type="entry name" value="POLYPROTEIN PROTEIN"/>
    <property type="match status" value="1"/>
</dbReference>
<evidence type="ECO:0000259" key="1">
    <source>
        <dbReference type="Pfam" id="PF20167"/>
    </source>
</evidence>
<dbReference type="PaxDb" id="4113-PGSC0003DMT400091392"/>
<proteinExistence type="predicted"/>
<dbReference type="GO" id="GO:0009523">
    <property type="term" value="C:photosystem II"/>
    <property type="evidence" value="ECO:0000318"/>
    <property type="project" value="GO_Central"/>
</dbReference>
<dbReference type="Gramene" id="PGSC0003DMT400091392">
    <property type="protein sequence ID" value="PGSC0003DMT400091392"/>
    <property type="gene ID" value="PGSC0003DMG400040963"/>
</dbReference>
<accession>M1DMH6</accession>
<evidence type="ECO:0000313" key="3">
    <source>
        <dbReference type="Proteomes" id="UP000011115"/>
    </source>
</evidence>
<name>M1DMH6_SOLTU</name>
<sequence length="181" mass="20181">MALVDYIEVQGKKVLCSESDIYDLLDYTTSTTHTLMNKVKTKTLDDLKGWLAPLFNNITPPCLDTGVLIEKKDQCVVARYWFGFISSSLMPSQNESIIRHPNATLLGVPFVARTNIEAEYTKDEAKCMKATPIDTSLMINVEDIEADGPQSTPVDDLTLSVVTNTDDLHSAFDEQYVVQVQ</sequence>
<protein>
    <recommendedName>
        <fullName evidence="1">Putative plant transposon protein domain-containing protein</fullName>
    </recommendedName>
</protein>
<dbReference type="PANTHER" id="PTHR33180">
    <property type="entry name" value="PHOTOSYSTEM II CP43 REACTION CENTER PROTEIN"/>
    <property type="match status" value="1"/>
</dbReference>
<dbReference type="GO" id="GO:0009579">
    <property type="term" value="C:thylakoid"/>
    <property type="evidence" value="ECO:0000318"/>
    <property type="project" value="GO_Central"/>
</dbReference>
<evidence type="ECO:0000313" key="2">
    <source>
        <dbReference type="EnsemblPlants" id="PGSC0003DMT400091392"/>
    </source>
</evidence>
<dbReference type="InterPro" id="IPR046796">
    <property type="entry name" value="Transposase_32_dom"/>
</dbReference>